<protein>
    <submittedName>
        <fullName evidence="1">Uncharacterized protein</fullName>
    </submittedName>
</protein>
<reference evidence="1 2" key="1">
    <citation type="journal article" date="2021" name="BMC Genomics">
        <title>Datura genome reveals duplications of psychoactive alkaloid biosynthetic genes and high mutation rate following tissue culture.</title>
        <authorList>
            <person name="Rajewski A."/>
            <person name="Carter-House D."/>
            <person name="Stajich J."/>
            <person name="Litt A."/>
        </authorList>
    </citation>
    <scope>NUCLEOTIDE SEQUENCE [LARGE SCALE GENOMIC DNA]</scope>
    <source>
        <strain evidence="1">AR-01</strain>
    </source>
</reference>
<dbReference type="Proteomes" id="UP000823775">
    <property type="component" value="Unassembled WGS sequence"/>
</dbReference>
<feature type="non-terminal residue" evidence="1">
    <location>
        <position position="86"/>
    </location>
</feature>
<evidence type="ECO:0000313" key="2">
    <source>
        <dbReference type="Proteomes" id="UP000823775"/>
    </source>
</evidence>
<accession>A0ABS8Y1C3</accession>
<organism evidence="1 2">
    <name type="scientific">Datura stramonium</name>
    <name type="common">Jimsonweed</name>
    <name type="synonym">Common thornapple</name>
    <dbReference type="NCBI Taxonomy" id="4076"/>
    <lineage>
        <taxon>Eukaryota</taxon>
        <taxon>Viridiplantae</taxon>
        <taxon>Streptophyta</taxon>
        <taxon>Embryophyta</taxon>
        <taxon>Tracheophyta</taxon>
        <taxon>Spermatophyta</taxon>
        <taxon>Magnoliopsida</taxon>
        <taxon>eudicotyledons</taxon>
        <taxon>Gunneridae</taxon>
        <taxon>Pentapetalae</taxon>
        <taxon>asterids</taxon>
        <taxon>lamiids</taxon>
        <taxon>Solanales</taxon>
        <taxon>Solanaceae</taxon>
        <taxon>Solanoideae</taxon>
        <taxon>Datureae</taxon>
        <taxon>Datura</taxon>
    </lineage>
</organism>
<comment type="caution">
    <text evidence="1">The sequence shown here is derived from an EMBL/GenBank/DDBJ whole genome shotgun (WGS) entry which is preliminary data.</text>
</comment>
<proteinExistence type="predicted"/>
<evidence type="ECO:0000313" key="1">
    <source>
        <dbReference type="EMBL" id="MCE5165873.1"/>
    </source>
</evidence>
<dbReference type="EMBL" id="JACEIK010017483">
    <property type="protein sequence ID" value="MCE5165873.1"/>
    <property type="molecule type" value="Genomic_DNA"/>
</dbReference>
<keyword evidence="2" id="KW-1185">Reference proteome</keyword>
<name>A0ABS8Y1C3_DATST</name>
<sequence>MFTIWDDLADNEGATLLRRLHEHPIILAKRIAVIEYRGGMTMSNNNELMLMAYTLKTSLASPSLLNLAPIDDEIVTISSITSLSPM</sequence>
<gene>
    <name evidence="1" type="ORF">HAX54_012743</name>
</gene>